<feature type="domain" description="DUF374" evidence="1">
    <location>
        <begin position="63"/>
        <end position="129"/>
    </location>
</feature>
<dbReference type="Pfam" id="PF04028">
    <property type="entry name" value="DUF374"/>
    <property type="match status" value="1"/>
</dbReference>
<evidence type="ECO:0000259" key="1">
    <source>
        <dbReference type="Pfam" id="PF04028"/>
    </source>
</evidence>
<keyword evidence="2" id="KW-0808">Transferase</keyword>
<accession>A0A1X9SNU3</accession>
<gene>
    <name evidence="2" type="ORF">CLAN_1184</name>
</gene>
<evidence type="ECO:0000313" key="2">
    <source>
        <dbReference type="EMBL" id="ARQ97909.1"/>
    </source>
</evidence>
<keyword evidence="2" id="KW-0012">Acyltransferase</keyword>
<name>A0A1X9SNU3_9BACT</name>
<dbReference type="GO" id="GO:0016746">
    <property type="term" value="F:acyltransferase activity"/>
    <property type="evidence" value="ECO:0007669"/>
    <property type="project" value="UniProtKB-KW"/>
</dbReference>
<proteinExistence type="predicted"/>
<reference evidence="3" key="1">
    <citation type="journal article" date="2017" name="Genome Biol. Evol.">
        <title>Comparative Genomic Analysis Identifies a Campylobacter Clade Deficient in Selenium Metabolism.</title>
        <authorList>
            <person name="Miller W.G."/>
            <person name="Yee E."/>
            <person name="Lopes B.S."/>
            <person name="Chapman M.H."/>
            <person name="Huynh S."/>
            <person name="Bono J.L."/>
            <person name="Parker C.T."/>
            <person name="Strachan N.J.C."/>
            <person name="Forbes K.J."/>
        </authorList>
    </citation>
    <scope>NUCLEOTIDE SEQUENCE [LARGE SCALE GENOMIC DNA]</scope>
    <source>
        <strain evidence="3">NCTC 13004</strain>
    </source>
</reference>
<dbReference type="CDD" id="cd07983">
    <property type="entry name" value="LPLAT_DUF374-like"/>
    <property type="match status" value="1"/>
</dbReference>
<dbReference type="InterPro" id="IPR007172">
    <property type="entry name" value="DUF374"/>
</dbReference>
<evidence type="ECO:0000313" key="3">
    <source>
        <dbReference type="Proteomes" id="UP000202031"/>
    </source>
</evidence>
<dbReference type="Proteomes" id="UP000202031">
    <property type="component" value="Chromosome"/>
</dbReference>
<dbReference type="KEGG" id="clx:CLAN_1184"/>
<protein>
    <submittedName>
        <fullName evidence="2">Lysophospholipid acyltransferase family protein (DUF374 domain)</fullName>
    </submittedName>
</protein>
<sequence length="208" mass="23395">MGRLFKSKFANKIIENLLVFLMRLIYLSCKKEFITNTLPNKPVVILFWHEKLAFMPFIFTKCWNGREANVIISDHKDGQMITDIIAHFGIGSIRGSSSKGALRAFLLAIKSINNGIDVAITPDGPRGPRHSISDGSVTIAQKTGVNMVILSYKASKFWEFNSWDKMILPKPFSKITYYISDSFSVDGLEINEAKALIAKKFDEVDSII</sequence>
<reference evidence="3" key="2">
    <citation type="journal article" date="2017" name="Genome Biol. Evol.">
        <title>Comparative genomic analysis identifies a Campylobacter clade deficient in selenium metabolism.</title>
        <authorList>
            <person name="Miller W.G."/>
            <person name="Yee E."/>
            <person name="Lopes B.S."/>
            <person name="Chapman M.H."/>
            <person name="Huynh S."/>
            <person name="Bono J.L."/>
            <person name="Parker C.T."/>
            <person name="Strachan N.J.C."/>
            <person name="Forbes K.J."/>
        </authorList>
    </citation>
    <scope>NUCLEOTIDE SEQUENCE [LARGE SCALE GENOMIC DNA]</scope>
    <source>
        <strain evidence="3">NCTC 13004</strain>
    </source>
</reference>
<dbReference type="EMBL" id="CP015578">
    <property type="protein sequence ID" value="ARQ97909.1"/>
    <property type="molecule type" value="Genomic_DNA"/>
</dbReference>
<organism evidence="2 3">
    <name type="scientific">Campylobacter lanienae NCTC 13004</name>
    <dbReference type="NCBI Taxonomy" id="1031753"/>
    <lineage>
        <taxon>Bacteria</taxon>
        <taxon>Pseudomonadati</taxon>
        <taxon>Campylobacterota</taxon>
        <taxon>Epsilonproteobacteria</taxon>
        <taxon>Campylobacterales</taxon>
        <taxon>Campylobacteraceae</taxon>
        <taxon>Campylobacter</taxon>
    </lineage>
</organism>
<dbReference type="AlphaFoldDB" id="A0A1X9SNU3"/>